<feature type="transmembrane region" description="Helical" evidence="1">
    <location>
        <begin position="191"/>
        <end position="209"/>
    </location>
</feature>
<feature type="transmembrane region" description="Helical" evidence="1">
    <location>
        <begin position="76"/>
        <end position="96"/>
    </location>
</feature>
<dbReference type="Pfam" id="PF09997">
    <property type="entry name" value="DUF2238"/>
    <property type="match status" value="1"/>
</dbReference>
<name>A0A0R2BJA7_9LACO</name>
<dbReference type="AlphaFoldDB" id="A0A0R2BJA7"/>
<protein>
    <submittedName>
        <fullName evidence="2">Uncharacterized protein</fullName>
    </submittedName>
</protein>
<sequence length="227" mass="25516">MQKSSFSERCLNVFLLFVVISMVLSLGLTVKDALLGSTADQGAAWFLALEIVLGLVIVLIPKWVAKRLEIYLPPTLYLFFALFIYGSVYLGTVYHFYSVPYWDKGLHLLSGALLGGFAFSAFGALVPEDAIAKISPFFIGMYSVAFAVFCGVLWEFYEFTCDSFGMNLQRYMQAGRPLVGRAALMDTMGDLFADFIGALLFAVVAYLQLKKNRNWLKSFFFKRIEQK</sequence>
<keyword evidence="1" id="KW-0472">Membrane</keyword>
<dbReference type="RefSeq" id="WP_056958906.1">
    <property type="nucleotide sequence ID" value="NZ_AYYN01000062.1"/>
</dbReference>
<evidence type="ECO:0000313" key="2">
    <source>
        <dbReference type="EMBL" id="KRM75619.1"/>
    </source>
</evidence>
<keyword evidence="1" id="KW-1133">Transmembrane helix</keyword>
<feature type="transmembrane region" description="Helical" evidence="1">
    <location>
        <begin position="12"/>
        <end position="30"/>
    </location>
</feature>
<dbReference type="InterPro" id="IPR014509">
    <property type="entry name" value="YjdF-like"/>
</dbReference>
<dbReference type="Proteomes" id="UP000051612">
    <property type="component" value="Unassembled WGS sequence"/>
</dbReference>
<reference evidence="2 3" key="1">
    <citation type="journal article" date="2015" name="Genome Announc.">
        <title>Expanding the biotechnology potential of lactobacilli through comparative genomics of 213 strains and associated genera.</title>
        <authorList>
            <person name="Sun Z."/>
            <person name="Harris H.M."/>
            <person name="McCann A."/>
            <person name="Guo C."/>
            <person name="Argimon S."/>
            <person name="Zhang W."/>
            <person name="Yang X."/>
            <person name="Jeffery I.B."/>
            <person name="Cooney J.C."/>
            <person name="Kagawa T.F."/>
            <person name="Liu W."/>
            <person name="Song Y."/>
            <person name="Salvetti E."/>
            <person name="Wrobel A."/>
            <person name="Rasinkangas P."/>
            <person name="Parkhill J."/>
            <person name="Rea M.C."/>
            <person name="O'Sullivan O."/>
            <person name="Ritari J."/>
            <person name="Douillard F.P."/>
            <person name="Paul Ross R."/>
            <person name="Yang R."/>
            <person name="Briner A.E."/>
            <person name="Felis G.E."/>
            <person name="de Vos W.M."/>
            <person name="Barrangou R."/>
            <person name="Klaenhammer T.R."/>
            <person name="Caufield P.W."/>
            <person name="Cui Y."/>
            <person name="Zhang H."/>
            <person name="O'Toole P.W."/>
        </authorList>
    </citation>
    <scope>NUCLEOTIDE SEQUENCE [LARGE SCALE GENOMIC DNA]</scope>
    <source>
        <strain evidence="2 3">DSM 20452</strain>
    </source>
</reference>
<organism evidence="2 3">
    <name type="scientific">Ligilactobacillus murinus DSM 20452 = NBRC 14221</name>
    <dbReference type="NCBI Taxonomy" id="1423772"/>
    <lineage>
        <taxon>Bacteria</taxon>
        <taxon>Bacillati</taxon>
        <taxon>Bacillota</taxon>
        <taxon>Bacilli</taxon>
        <taxon>Lactobacillales</taxon>
        <taxon>Lactobacillaceae</taxon>
        <taxon>Ligilactobacillus</taxon>
    </lineage>
</organism>
<accession>A0A0R2BJA7</accession>
<feature type="transmembrane region" description="Helical" evidence="1">
    <location>
        <begin position="42"/>
        <end position="64"/>
    </location>
</feature>
<evidence type="ECO:0000313" key="3">
    <source>
        <dbReference type="Proteomes" id="UP000051612"/>
    </source>
</evidence>
<feature type="transmembrane region" description="Helical" evidence="1">
    <location>
        <begin position="108"/>
        <end position="126"/>
    </location>
</feature>
<feature type="transmembrane region" description="Helical" evidence="1">
    <location>
        <begin position="138"/>
        <end position="157"/>
    </location>
</feature>
<comment type="caution">
    <text evidence="2">The sequence shown here is derived from an EMBL/GenBank/DDBJ whole genome shotgun (WGS) entry which is preliminary data.</text>
</comment>
<dbReference type="EMBL" id="AYYN01000062">
    <property type="protein sequence ID" value="KRM75619.1"/>
    <property type="molecule type" value="Genomic_DNA"/>
</dbReference>
<gene>
    <name evidence="2" type="ORF">FC48_GL000035</name>
</gene>
<keyword evidence="1" id="KW-0812">Transmembrane</keyword>
<proteinExistence type="predicted"/>
<evidence type="ECO:0000256" key="1">
    <source>
        <dbReference type="SAM" id="Phobius"/>
    </source>
</evidence>
<dbReference type="PATRIC" id="fig|1423772.3.peg.47"/>